<organism evidence="10 11">
    <name type="scientific">Stephania japonica</name>
    <dbReference type="NCBI Taxonomy" id="461633"/>
    <lineage>
        <taxon>Eukaryota</taxon>
        <taxon>Viridiplantae</taxon>
        <taxon>Streptophyta</taxon>
        <taxon>Embryophyta</taxon>
        <taxon>Tracheophyta</taxon>
        <taxon>Spermatophyta</taxon>
        <taxon>Magnoliopsida</taxon>
        <taxon>Ranunculales</taxon>
        <taxon>Menispermaceae</taxon>
        <taxon>Menispermoideae</taxon>
        <taxon>Cissampelideae</taxon>
        <taxon>Stephania</taxon>
    </lineage>
</organism>
<dbReference type="GO" id="GO:0016791">
    <property type="term" value="F:phosphatase activity"/>
    <property type="evidence" value="ECO:0007669"/>
    <property type="project" value="TreeGrafter"/>
</dbReference>
<dbReference type="InterPro" id="IPR056462">
    <property type="entry name" value="HAD_RAM2/GPAT1-8"/>
</dbReference>
<dbReference type="GO" id="GO:0016020">
    <property type="term" value="C:membrane"/>
    <property type="evidence" value="ECO:0007669"/>
    <property type="project" value="UniProtKB-SubCell"/>
</dbReference>
<comment type="similarity">
    <text evidence="2">Belongs to the GPAT/DAPAT family.</text>
</comment>
<feature type="domain" description="Phospholipid/glycerol acyltransferase" evidence="9">
    <location>
        <begin position="338"/>
        <end position="439"/>
    </location>
</feature>
<dbReference type="EMBL" id="JBBNAE010000003">
    <property type="protein sequence ID" value="KAK9136658.1"/>
    <property type="molecule type" value="Genomic_DNA"/>
</dbReference>
<dbReference type="Pfam" id="PF01553">
    <property type="entry name" value="Acyltransferase"/>
    <property type="match status" value="1"/>
</dbReference>
<evidence type="ECO:0000256" key="7">
    <source>
        <dbReference type="SAM" id="Phobius"/>
    </source>
</evidence>
<comment type="caution">
    <text evidence="10">The sequence shown here is derived from an EMBL/GenBank/DDBJ whole genome shotgun (WGS) entry which is preliminary data.</text>
</comment>
<dbReference type="Pfam" id="PF23270">
    <property type="entry name" value="HAD_RAM2_N"/>
    <property type="match status" value="1"/>
</dbReference>
<dbReference type="PANTHER" id="PTHR15486:SF62">
    <property type="entry name" value="GLYCEROL-3-PHOSPHATE ACYLTRANSFERASE 2-RELATED"/>
    <property type="match status" value="1"/>
</dbReference>
<dbReference type="CDD" id="cd06551">
    <property type="entry name" value="LPLAT"/>
    <property type="match status" value="1"/>
</dbReference>
<protein>
    <recommendedName>
        <fullName evidence="9">Phospholipid/glycerol acyltransferase domain-containing protein</fullName>
    </recommendedName>
</protein>
<reference evidence="10 11" key="1">
    <citation type="submission" date="2024-01" db="EMBL/GenBank/DDBJ databases">
        <title>Genome assemblies of Stephania.</title>
        <authorList>
            <person name="Yang L."/>
        </authorList>
    </citation>
    <scope>NUCLEOTIDE SEQUENCE [LARGE SCALE GENOMIC DNA]</scope>
    <source>
        <strain evidence="10">QJT</strain>
        <tissue evidence="10">Leaf</tissue>
    </source>
</reference>
<dbReference type="GO" id="GO:0090447">
    <property type="term" value="F:glycerol-3-phosphate 2-O-acyltransferase activity"/>
    <property type="evidence" value="ECO:0007669"/>
    <property type="project" value="TreeGrafter"/>
</dbReference>
<feature type="transmembrane region" description="Helical" evidence="7">
    <location>
        <begin position="79"/>
        <end position="106"/>
    </location>
</feature>
<feature type="chain" id="PRO_5042820732" description="Phospholipid/glycerol acyltransferase domain-containing protein" evidence="8">
    <location>
        <begin position="28"/>
        <end position="528"/>
    </location>
</feature>
<proteinExistence type="inferred from homology"/>
<name>A0AAP0P9U7_9MAGN</name>
<evidence type="ECO:0000256" key="1">
    <source>
        <dbReference type="ARBA" id="ARBA00004141"/>
    </source>
</evidence>
<evidence type="ECO:0000256" key="8">
    <source>
        <dbReference type="SAM" id="SignalP"/>
    </source>
</evidence>
<feature type="signal peptide" evidence="8">
    <location>
        <begin position="1"/>
        <end position="27"/>
    </location>
</feature>
<evidence type="ECO:0000259" key="9">
    <source>
        <dbReference type="SMART" id="SM00563"/>
    </source>
</evidence>
<keyword evidence="3" id="KW-0808">Transferase</keyword>
<evidence type="ECO:0000313" key="10">
    <source>
        <dbReference type="EMBL" id="KAK9136658.1"/>
    </source>
</evidence>
<keyword evidence="11" id="KW-1185">Reference proteome</keyword>
<sequence length="528" mass="59384">MDTRMLPFKALLFFARFLLRRLRNTRALDRKLNVAHTTSHQFKPRKCPSSVPHSTDFSHSTLIFDIDGVLLKSSSLFPYFFLVAFEAGGFIRALLLLLLYPLVCFVSEETGLKIMVMVCFIGIKKESFRVGRAVMPNAFLREVKDEGFEILMKGGRKVAVSAMPSVMVEGFLRDYLKVDAVVGRHLKEFNGYYVGLMEEKTMENDLLDQLMTNMKAEESMVAIKSSKKCSNDHMLFSLCKEMYMVSESEKKSWQALPRHKYPKPLIFHDGRLVHIGNTLDILAIFLWMPLGFTLAIIRAASFLLLPSKISTPILVFTGIRLTVKENGVASDKSRTKGLLYVCNHRTLLDPLYVSVALDRHIAAVTYSLSRVAELITPIRTVRLTRCRDRDAKLMEEILSQGAVVVCPEGTTCREPYLLRFSPLFAEMKAEVVPVAINTQVSMFHGTTAAGLKCLDPLFFLMNPCPCYKIQVLGHISREMSNLSDGKSSVEVANYVQSELGKALGFQCTKLTRKDKYLILAGNEGAVKA</sequence>
<evidence type="ECO:0000256" key="2">
    <source>
        <dbReference type="ARBA" id="ARBA00007937"/>
    </source>
</evidence>
<dbReference type="SUPFAM" id="SSF69593">
    <property type="entry name" value="Glycerol-3-phosphate (1)-acyltransferase"/>
    <property type="match status" value="1"/>
</dbReference>
<evidence type="ECO:0000313" key="11">
    <source>
        <dbReference type="Proteomes" id="UP001417504"/>
    </source>
</evidence>
<evidence type="ECO:0000256" key="6">
    <source>
        <dbReference type="ARBA" id="ARBA00023136"/>
    </source>
</evidence>
<dbReference type="GO" id="GO:0010143">
    <property type="term" value="P:cutin biosynthetic process"/>
    <property type="evidence" value="ECO:0007669"/>
    <property type="project" value="TreeGrafter"/>
</dbReference>
<evidence type="ECO:0000256" key="5">
    <source>
        <dbReference type="ARBA" id="ARBA00022989"/>
    </source>
</evidence>
<keyword evidence="6 7" id="KW-0472">Membrane</keyword>
<evidence type="ECO:0000256" key="4">
    <source>
        <dbReference type="ARBA" id="ARBA00022692"/>
    </source>
</evidence>
<keyword evidence="5 7" id="KW-1133">Transmembrane helix</keyword>
<keyword evidence="8" id="KW-0732">Signal</keyword>
<accession>A0AAP0P9U7</accession>
<dbReference type="AlphaFoldDB" id="A0AAP0P9U7"/>
<dbReference type="InterPro" id="IPR002123">
    <property type="entry name" value="Plipid/glycerol_acylTrfase"/>
</dbReference>
<comment type="subcellular location">
    <subcellularLocation>
        <location evidence="1">Membrane</location>
        <topology evidence="1">Multi-pass membrane protein</topology>
    </subcellularLocation>
</comment>
<dbReference type="SMART" id="SM00563">
    <property type="entry name" value="PlsC"/>
    <property type="match status" value="1"/>
</dbReference>
<keyword evidence="4 7" id="KW-0812">Transmembrane</keyword>
<feature type="transmembrane region" description="Helical" evidence="7">
    <location>
        <begin position="281"/>
        <end position="305"/>
    </location>
</feature>
<dbReference type="Proteomes" id="UP001417504">
    <property type="component" value="Unassembled WGS sequence"/>
</dbReference>
<evidence type="ECO:0000256" key="3">
    <source>
        <dbReference type="ARBA" id="ARBA00022679"/>
    </source>
</evidence>
<gene>
    <name evidence="10" type="ORF">Sjap_007252</name>
</gene>
<dbReference type="PANTHER" id="PTHR15486">
    <property type="entry name" value="ANCIENT UBIQUITOUS PROTEIN"/>
    <property type="match status" value="1"/>
</dbReference>